<dbReference type="Proteomes" id="UP001295423">
    <property type="component" value="Unassembled WGS sequence"/>
</dbReference>
<dbReference type="PROSITE" id="PS50158">
    <property type="entry name" value="ZF_CCHC"/>
    <property type="match status" value="2"/>
</dbReference>
<dbReference type="AlphaFoldDB" id="A0AAD2G7D1"/>
<proteinExistence type="predicted"/>
<dbReference type="SMART" id="SM00343">
    <property type="entry name" value="ZnF_C2HC"/>
    <property type="match status" value="2"/>
</dbReference>
<sequence>MEHKVDFLMERYTSVWPDVRSRVNAATSELFNVTSDVYEFTSLHVIDNTGQAIATGPGPGLPAPFRAAATYFRIELRLVPRLCSLRTDIGINPTKFPPSSNRAVYVPVPRVQNQMDVSITRQMIMGQAHHKKIMAEMAALGEEFSMRAATRDGEPDNEAYEKWSKQQIAKTQFQALEQALTATYVGLQQGMETPNQQLAKPNMIQYEGGTMMYDSVATLFGRIATILNGFNHENPPPTNLSDLAGVAFQAFTQEIKHVVAEYLETGAAGPLLMDYPSNLSRMHRLREQAEKEEKGIKQLMGIANSAGQIRPNRSYVPGRSAPPRPGGRAFAGFHRPEFQGFQGFQGYQGYQAFQDDRSFQAPEIETVGTFHTAMTPPPTMAAKQNVQVTDGQGRQLVVPTSDSKLYCPEAVVNMLTCMSIMEELGQQQEEENGWTMLSQAEEALQKASGKPYPIYCWGCNEEGHNFRDCPHKEDPQVQGYQGFQDNRSFQAPEIETMGTFHTAMTPPPTMAAKQNVQVTDGQGRQLVVPTSGSKLYCPEAVVNMLSCMSIMEELGQQQEEENGWTMLSQAEEALQKASGKPYPIHCWGCNEEGHNFRDCPHKEDPQVLKRFYEKLDQWKQQKNEERNRNRNNNSHYRRGGYMTQAICDTVRAIEDSQTELGERTNLLVNLVEAVTAHTSTSAARKRPKRAATQPALSFVTFGSFAAMEQAHQLNFSVNDMLAFLNFPIGLNESNTANLKGLYDTGGCCNMGKKDYHLAWEEMALPKPRLGPRASLKA</sequence>
<keyword evidence="1" id="KW-0479">Metal-binding</keyword>
<evidence type="ECO:0000313" key="3">
    <source>
        <dbReference type="EMBL" id="CAJ1965611.1"/>
    </source>
</evidence>
<keyword evidence="1" id="KW-0863">Zinc-finger</keyword>
<comment type="caution">
    <text evidence="3">The sequence shown here is derived from an EMBL/GenBank/DDBJ whole genome shotgun (WGS) entry which is preliminary data.</text>
</comment>
<evidence type="ECO:0000259" key="2">
    <source>
        <dbReference type="PROSITE" id="PS50158"/>
    </source>
</evidence>
<accession>A0AAD2G7D1</accession>
<evidence type="ECO:0000313" key="4">
    <source>
        <dbReference type="Proteomes" id="UP001295423"/>
    </source>
</evidence>
<evidence type="ECO:0000256" key="1">
    <source>
        <dbReference type="PROSITE-ProRule" id="PRU00047"/>
    </source>
</evidence>
<keyword evidence="4" id="KW-1185">Reference proteome</keyword>
<name>A0AAD2G7D1_9STRA</name>
<gene>
    <name evidence="3" type="ORF">CYCCA115_LOCUS21203</name>
</gene>
<feature type="domain" description="CCHC-type" evidence="2">
    <location>
        <begin position="586"/>
        <end position="600"/>
    </location>
</feature>
<organism evidence="3 4">
    <name type="scientific">Cylindrotheca closterium</name>
    <dbReference type="NCBI Taxonomy" id="2856"/>
    <lineage>
        <taxon>Eukaryota</taxon>
        <taxon>Sar</taxon>
        <taxon>Stramenopiles</taxon>
        <taxon>Ochrophyta</taxon>
        <taxon>Bacillariophyta</taxon>
        <taxon>Bacillariophyceae</taxon>
        <taxon>Bacillariophycidae</taxon>
        <taxon>Bacillariales</taxon>
        <taxon>Bacillariaceae</taxon>
        <taxon>Cylindrotheca</taxon>
    </lineage>
</organism>
<dbReference type="SUPFAM" id="SSF57756">
    <property type="entry name" value="Retrovirus zinc finger-like domains"/>
    <property type="match status" value="2"/>
</dbReference>
<keyword evidence="1" id="KW-0862">Zinc</keyword>
<dbReference type="GO" id="GO:0003676">
    <property type="term" value="F:nucleic acid binding"/>
    <property type="evidence" value="ECO:0007669"/>
    <property type="project" value="InterPro"/>
</dbReference>
<dbReference type="InterPro" id="IPR001878">
    <property type="entry name" value="Znf_CCHC"/>
</dbReference>
<dbReference type="EMBL" id="CAKOGP040002204">
    <property type="protein sequence ID" value="CAJ1965611.1"/>
    <property type="molecule type" value="Genomic_DNA"/>
</dbReference>
<feature type="domain" description="CCHC-type" evidence="2">
    <location>
        <begin position="456"/>
        <end position="470"/>
    </location>
</feature>
<protein>
    <recommendedName>
        <fullName evidence="2">CCHC-type domain-containing protein</fullName>
    </recommendedName>
</protein>
<reference evidence="3" key="1">
    <citation type="submission" date="2023-08" db="EMBL/GenBank/DDBJ databases">
        <authorList>
            <person name="Audoor S."/>
            <person name="Bilcke G."/>
        </authorList>
    </citation>
    <scope>NUCLEOTIDE SEQUENCE</scope>
</reference>
<dbReference type="GO" id="GO:0008270">
    <property type="term" value="F:zinc ion binding"/>
    <property type="evidence" value="ECO:0007669"/>
    <property type="project" value="UniProtKB-KW"/>
</dbReference>
<dbReference type="InterPro" id="IPR036875">
    <property type="entry name" value="Znf_CCHC_sf"/>
</dbReference>